<dbReference type="GO" id="GO:0006633">
    <property type="term" value="P:fatty acid biosynthetic process"/>
    <property type="evidence" value="ECO:0007669"/>
    <property type="project" value="UniProtKB-KW"/>
</dbReference>
<sequence>MMRRVVVTGLGAITPLGVGVRPTWRRLVAGDSGIVGVSHLEPQAKWRELGSPVAGLVPTPSTASQDVWKAADWLTPADQRRMSTFAQYAVAAAEMALRDADWNPTSPADLEATGVCLGSGIGNLDDMYATSVAYEKDGYKKVSPLFVPKILINLAAGHIAMRRGLRGPNHAATTACTTGAHSIGDASRFIAFGDADVMVAGGSESCIHPLTFAGFGRARSLANATHLEAGVRCRPFDRDRSGFVVSEGAAVLVLEELEHARARGANILAELRGYGCSGDAFHMTAPPEDGAGAFSAMRKALKNGGIKPGEVDYINAHATGTKVGDVAEATAIRNLLLGEEGFQRESEVTVSSTKGALGHLLGAAGAIEALFAVMAITENVAPPTLNLHNPSVGDIGLNFVPLEAQEKKIKVAMSNSFGFGGTNASLVFSELD</sequence>
<evidence type="ECO:0000256" key="6">
    <source>
        <dbReference type="ARBA" id="ARBA00023098"/>
    </source>
</evidence>
<dbReference type="PROSITE" id="PS52004">
    <property type="entry name" value="KS3_2"/>
    <property type="match status" value="1"/>
</dbReference>
<keyword evidence="4 9" id="KW-0808">Transferase</keyword>
<evidence type="ECO:0000256" key="3">
    <source>
        <dbReference type="ARBA" id="ARBA00022516"/>
    </source>
</evidence>
<dbReference type="NCBIfam" id="TIGR03150">
    <property type="entry name" value="fabF"/>
    <property type="match status" value="1"/>
</dbReference>
<dbReference type="InterPro" id="IPR020841">
    <property type="entry name" value="PKS_Beta-ketoAc_synthase_dom"/>
</dbReference>
<keyword evidence="6" id="KW-0443">Lipid metabolism</keyword>
<keyword evidence="7 9" id="KW-0275">Fatty acid biosynthesis</keyword>
<dbReference type="InterPro" id="IPR018201">
    <property type="entry name" value="Ketoacyl_synth_AS"/>
</dbReference>
<evidence type="ECO:0000256" key="10">
    <source>
        <dbReference type="PIRSR" id="PIRSR000447-1"/>
    </source>
</evidence>
<evidence type="ECO:0000256" key="8">
    <source>
        <dbReference type="ARBA" id="ARBA00023315"/>
    </source>
</evidence>
<feature type="domain" description="Ketosynthase family 3 (KS3)" evidence="12">
    <location>
        <begin position="2"/>
        <end position="430"/>
    </location>
</feature>
<dbReference type="NCBIfam" id="NF005589">
    <property type="entry name" value="PRK07314.1"/>
    <property type="match status" value="1"/>
</dbReference>
<evidence type="ECO:0000313" key="13">
    <source>
        <dbReference type="EMBL" id="KAK0738516.1"/>
    </source>
</evidence>
<dbReference type="SUPFAM" id="SSF53901">
    <property type="entry name" value="Thiolase-like"/>
    <property type="match status" value="2"/>
</dbReference>
<gene>
    <name evidence="13" type="ORF">B0T18DRAFT_422194</name>
</gene>
<evidence type="ECO:0000313" key="14">
    <source>
        <dbReference type="Proteomes" id="UP001172155"/>
    </source>
</evidence>
<feature type="active site" description="For beta-ketoacyl synthase activity" evidence="10">
    <location>
        <position position="176"/>
    </location>
</feature>
<dbReference type="FunFam" id="3.40.47.10:FF:000015">
    <property type="entry name" value="3-oxoacyl-[acyl-carrier-protein] synthase, mitochondrial"/>
    <property type="match status" value="1"/>
</dbReference>
<evidence type="ECO:0000256" key="5">
    <source>
        <dbReference type="ARBA" id="ARBA00022832"/>
    </source>
</evidence>
<dbReference type="EMBL" id="JAUKUD010000007">
    <property type="protein sequence ID" value="KAK0738516.1"/>
    <property type="molecule type" value="Genomic_DNA"/>
</dbReference>
<dbReference type="PIRSF" id="PIRSF000447">
    <property type="entry name" value="KAS_II"/>
    <property type="match status" value="1"/>
</dbReference>
<dbReference type="GO" id="GO:0004315">
    <property type="term" value="F:3-oxoacyl-[acyl-carrier-protein] synthase activity"/>
    <property type="evidence" value="ECO:0007669"/>
    <property type="project" value="InterPro"/>
</dbReference>
<dbReference type="CDD" id="cd00834">
    <property type="entry name" value="KAS_I_II"/>
    <property type="match status" value="1"/>
</dbReference>
<dbReference type="SMART" id="SM00825">
    <property type="entry name" value="PKS_KS"/>
    <property type="match status" value="1"/>
</dbReference>
<dbReference type="InterPro" id="IPR014030">
    <property type="entry name" value="Ketoacyl_synth_N"/>
</dbReference>
<reference evidence="13" key="1">
    <citation type="submission" date="2023-06" db="EMBL/GenBank/DDBJ databases">
        <title>Genome-scale phylogeny and comparative genomics of the fungal order Sordariales.</title>
        <authorList>
            <consortium name="Lawrence Berkeley National Laboratory"/>
            <person name="Hensen N."/>
            <person name="Bonometti L."/>
            <person name="Westerberg I."/>
            <person name="Brannstrom I.O."/>
            <person name="Guillou S."/>
            <person name="Cros-Aarteil S."/>
            <person name="Calhoun S."/>
            <person name="Haridas S."/>
            <person name="Kuo A."/>
            <person name="Mondo S."/>
            <person name="Pangilinan J."/>
            <person name="Riley R."/>
            <person name="LaButti K."/>
            <person name="Andreopoulos B."/>
            <person name="Lipzen A."/>
            <person name="Chen C."/>
            <person name="Yanf M."/>
            <person name="Daum C."/>
            <person name="Ng V."/>
            <person name="Clum A."/>
            <person name="Steindorff A."/>
            <person name="Ohm R."/>
            <person name="Martin F."/>
            <person name="Silar P."/>
            <person name="Natvig D."/>
            <person name="Lalanne C."/>
            <person name="Gautier V."/>
            <person name="Ament-velasquez S.L."/>
            <person name="Kruys A."/>
            <person name="Hutchinson M.I."/>
            <person name="Powell A.J."/>
            <person name="Barry K."/>
            <person name="Miller A.N."/>
            <person name="Grigoriev I.V."/>
            <person name="Debuchy R."/>
            <person name="Gladieux P."/>
            <person name="Thoren M.H."/>
            <person name="Johannesson H."/>
        </authorList>
    </citation>
    <scope>NUCLEOTIDE SEQUENCE</scope>
    <source>
        <strain evidence="13">SMH3187-1</strain>
    </source>
</reference>
<dbReference type="Pfam" id="PF00109">
    <property type="entry name" value="ketoacyl-synt"/>
    <property type="match status" value="1"/>
</dbReference>
<dbReference type="Proteomes" id="UP001172155">
    <property type="component" value="Unassembled WGS sequence"/>
</dbReference>
<evidence type="ECO:0000256" key="1">
    <source>
        <dbReference type="ARBA" id="ARBA00005194"/>
    </source>
</evidence>
<dbReference type="GO" id="GO:0005739">
    <property type="term" value="C:mitochondrion"/>
    <property type="evidence" value="ECO:0007669"/>
    <property type="project" value="TreeGrafter"/>
</dbReference>
<comment type="pathway">
    <text evidence="1">Lipid metabolism; fatty acid biosynthesis.</text>
</comment>
<organism evidence="13 14">
    <name type="scientific">Schizothecium vesticola</name>
    <dbReference type="NCBI Taxonomy" id="314040"/>
    <lineage>
        <taxon>Eukaryota</taxon>
        <taxon>Fungi</taxon>
        <taxon>Dikarya</taxon>
        <taxon>Ascomycota</taxon>
        <taxon>Pezizomycotina</taxon>
        <taxon>Sordariomycetes</taxon>
        <taxon>Sordariomycetidae</taxon>
        <taxon>Sordariales</taxon>
        <taxon>Schizotheciaceae</taxon>
        <taxon>Schizothecium</taxon>
    </lineage>
</organism>
<evidence type="ECO:0000256" key="11">
    <source>
        <dbReference type="RuleBase" id="RU003694"/>
    </source>
</evidence>
<evidence type="ECO:0000256" key="2">
    <source>
        <dbReference type="ARBA" id="ARBA00008467"/>
    </source>
</evidence>
<keyword evidence="14" id="KW-1185">Reference proteome</keyword>
<dbReference type="InterPro" id="IPR016039">
    <property type="entry name" value="Thiolase-like"/>
</dbReference>
<evidence type="ECO:0000259" key="12">
    <source>
        <dbReference type="PROSITE" id="PS52004"/>
    </source>
</evidence>
<keyword evidence="3 9" id="KW-0444">Lipid biosynthesis</keyword>
<comment type="caution">
    <text evidence="13">The sequence shown here is derived from an EMBL/GenBank/DDBJ whole genome shotgun (WGS) entry which is preliminary data.</text>
</comment>
<protein>
    <recommendedName>
        <fullName evidence="9">3-oxoacyl-[acyl-carrier-protein] synthase</fullName>
    </recommendedName>
</protein>
<evidence type="ECO:0000256" key="7">
    <source>
        <dbReference type="ARBA" id="ARBA00023160"/>
    </source>
</evidence>
<dbReference type="InterPro" id="IPR000794">
    <property type="entry name" value="Beta-ketoacyl_synthase"/>
</dbReference>
<name>A0AA40EHN0_9PEZI</name>
<dbReference type="FunFam" id="3.40.47.10:FF:000024">
    <property type="entry name" value="3-oxoacyl-[acyl-carrier-protein] synthase, mitochondrial"/>
    <property type="match status" value="1"/>
</dbReference>
<dbReference type="Pfam" id="PF02801">
    <property type="entry name" value="Ketoacyl-synt_C"/>
    <property type="match status" value="1"/>
</dbReference>
<dbReference type="AlphaFoldDB" id="A0AA40EHN0"/>
<comment type="similarity">
    <text evidence="2 9 11">Belongs to the thiolase-like superfamily. Beta-ketoacyl-ACP synthases family.</text>
</comment>
<accession>A0AA40EHN0</accession>
<evidence type="ECO:0000256" key="4">
    <source>
        <dbReference type="ARBA" id="ARBA00022679"/>
    </source>
</evidence>
<dbReference type="PROSITE" id="PS00606">
    <property type="entry name" value="KS3_1"/>
    <property type="match status" value="1"/>
</dbReference>
<evidence type="ECO:0000256" key="9">
    <source>
        <dbReference type="PIRNR" id="PIRNR000447"/>
    </source>
</evidence>
<keyword evidence="5" id="KW-0276">Fatty acid metabolism</keyword>
<proteinExistence type="inferred from homology"/>
<dbReference type="Gene3D" id="3.40.47.10">
    <property type="match status" value="2"/>
</dbReference>
<keyword evidence="8" id="KW-0012">Acyltransferase</keyword>
<dbReference type="PANTHER" id="PTHR11712:SF336">
    <property type="entry name" value="3-OXOACYL-[ACYL-CARRIER-PROTEIN] SYNTHASE, MITOCHONDRIAL"/>
    <property type="match status" value="1"/>
</dbReference>
<dbReference type="InterPro" id="IPR014031">
    <property type="entry name" value="Ketoacyl_synth_C"/>
</dbReference>
<dbReference type="InterPro" id="IPR017568">
    <property type="entry name" value="3-oxoacyl-ACP_synth-2"/>
</dbReference>
<dbReference type="PANTHER" id="PTHR11712">
    <property type="entry name" value="POLYKETIDE SYNTHASE-RELATED"/>
    <property type="match status" value="1"/>
</dbReference>